<dbReference type="EMBL" id="VAFM01000001">
    <property type="protein sequence ID" value="TKW61147.1"/>
    <property type="molecule type" value="Genomic_DNA"/>
</dbReference>
<comment type="caution">
    <text evidence="1">The sequence shown here is derived from an EMBL/GenBank/DDBJ whole genome shotgun (WGS) entry which is preliminary data.</text>
</comment>
<evidence type="ECO:0000313" key="1">
    <source>
        <dbReference type="EMBL" id="TKW61147.1"/>
    </source>
</evidence>
<gene>
    <name evidence="1" type="ORF">DI628_00520</name>
</gene>
<evidence type="ECO:0000313" key="2">
    <source>
        <dbReference type="Proteomes" id="UP000320948"/>
    </source>
</evidence>
<sequence length="98" mass="11510">MNEKTIQKNIPVFEEHACFPTQMLGNAILNIIASPPSIDDVNVLLSKNMTPKLQRKFNFTQKDLEKFNNLKNIFNIPYDYQMIYVILNKCQQNPLFKF</sequence>
<dbReference type="Proteomes" id="UP000320948">
    <property type="component" value="Unassembled WGS sequence"/>
</dbReference>
<protein>
    <submittedName>
        <fullName evidence="1">Uncharacterized protein</fullName>
    </submittedName>
</protein>
<proteinExistence type="predicted"/>
<accession>A0A6N4RBN9</accession>
<reference evidence="1 2" key="1">
    <citation type="journal article" date="2017" name="Nat. Commun.">
        <title>In situ click chemistry generation of cyclooxygenase-2 inhibitors.</title>
        <authorList>
            <person name="Bhardwaj A."/>
            <person name="Kaur J."/>
            <person name="Wuest M."/>
            <person name="Wuest F."/>
        </authorList>
    </citation>
    <scope>NUCLEOTIDE SEQUENCE [LARGE SCALE GENOMIC DNA]</scope>
    <source>
        <strain evidence="1">S2_018_000_R2_106</strain>
    </source>
</reference>
<name>A0A6N4RBN9_BLAVI</name>
<dbReference type="AlphaFoldDB" id="A0A6N4RBN9"/>
<organism evidence="1 2">
    <name type="scientific">Blastochloris viridis</name>
    <name type="common">Rhodopseudomonas viridis</name>
    <dbReference type="NCBI Taxonomy" id="1079"/>
    <lineage>
        <taxon>Bacteria</taxon>
        <taxon>Pseudomonadati</taxon>
        <taxon>Pseudomonadota</taxon>
        <taxon>Alphaproteobacteria</taxon>
        <taxon>Hyphomicrobiales</taxon>
        <taxon>Blastochloridaceae</taxon>
        <taxon>Blastochloris</taxon>
    </lineage>
</organism>